<proteinExistence type="predicted"/>
<dbReference type="STRING" id="28083.Lbir_2128"/>
<dbReference type="SMART" id="SM00065">
    <property type="entry name" value="GAF"/>
    <property type="match status" value="1"/>
</dbReference>
<dbReference type="SUPFAM" id="SSF109604">
    <property type="entry name" value="HD-domain/PDEase-like"/>
    <property type="match status" value="1"/>
</dbReference>
<dbReference type="PROSITE" id="PS51832">
    <property type="entry name" value="HD_GYP"/>
    <property type="match status" value="1"/>
</dbReference>
<dbReference type="InterPro" id="IPR029016">
    <property type="entry name" value="GAF-like_dom_sf"/>
</dbReference>
<dbReference type="Gene3D" id="3.30.450.40">
    <property type="match status" value="1"/>
</dbReference>
<dbReference type="EMBL" id="UGNW01000001">
    <property type="protein sequence ID" value="STX31652.1"/>
    <property type="molecule type" value="Genomic_DNA"/>
</dbReference>
<dbReference type="Pfam" id="PF13487">
    <property type="entry name" value="HD_5"/>
    <property type="match status" value="1"/>
</dbReference>
<dbReference type="PANTHER" id="PTHR43155:SF2">
    <property type="entry name" value="CYCLIC DI-GMP PHOSPHODIESTERASE PA4108"/>
    <property type="match status" value="1"/>
</dbReference>
<dbReference type="Proteomes" id="UP000054735">
    <property type="component" value="Unassembled WGS sequence"/>
</dbReference>
<dbReference type="PANTHER" id="PTHR43155">
    <property type="entry name" value="CYCLIC DI-GMP PHOSPHODIESTERASE PA4108-RELATED"/>
    <property type="match status" value="1"/>
</dbReference>
<dbReference type="EC" id="3.1.4.52" evidence="3"/>
<dbReference type="GO" id="GO:0071111">
    <property type="term" value="F:cyclic-guanylate-specific phosphodiesterase activity"/>
    <property type="evidence" value="ECO:0007669"/>
    <property type="project" value="UniProtKB-EC"/>
</dbReference>
<keyword evidence="3" id="KW-0378">Hydrolase</keyword>
<dbReference type="RefSeq" id="WP_058524136.1">
    <property type="nucleotide sequence ID" value="NZ_CAAAHV010000018.1"/>
</dbReference>
<organism evidence="3 5">
    <name type="scientific">Legionella birminghamensis</name>
    <dbReference type="NCBI Taxonomy" id="28083"/>
    <lineage>
        <taxon>Bacteria</taxon>
        <taxon>Pseudomonadati</taxon>
        <taxon>Pseudomonadota</taxon>
        <taxon>Gammaproteobacteria</taxon>
        <taxon>Legionellales</taxon>
        <taxon>Legionellaceae</taxon>
        <taxon>Legionella</taxon>
    </lineage>
</organism>
<gene>
    <name evidence="3" type="primary">rpfG</name>
    <name evidence="2" type="ORF">Lbir_2128</name>
    <name evidence="3" type="ORF">NCTC12437_01426</name>
</gene>
<feature type="domain" description="HD-GYP" evidence="1">
    <location>
        <begin position="310"/>
        <end position="522"/>
    </location>
</feature>
<evidence type="ECO:0000259" key="1">
    <source>
        <dbReference type="PROSITE" id="PS51832"/>
    </source>
</evidence>
<evidence type="ECO:0000313" key="5">
    <source>
        <dbReference type="Proteomes" id="UP000255066"/>
    </source>
</evidence>
<sequence length="522" mass="59192">MGLSVSQFSHLLKVLTDIGKSLSAERNPIVLLESILRKAQEITNADGGTLYTCTYDNKLKFEILINKSMGLHLGGTSQNQARLEDLPLYNERGEANRNMLAPWAAISRKTVHIKDAYKNKRYKLSGTKKFDQQMNYHSQSFFVVPMTNHLDEVIGVLQLINPIDPKTKKITTFSPLKQHLVESLASQAAITITNQQLIRDQKNLFDGLIQLIAKAIDEKSPYTGNHCRRVPIITRMIAEAACAINHGPLKDFSMTEDELYELEVAAWLHDCGKISIPESVVDKSTKLETIMDGVKLIDIRFEVLKRDMIIENLQQQIKGLCGETYDLSNDQKLQKALDGLSQERELIHQLNQGREDTSDDEINAMKEIARRQLISEHNQSENFLSEAEIQMLEIRRGTLSAQEKEIINNHVSVTIKMLESLPYPKSLRNIPIYAGSHHEKIDGTGYPRGLTSEQFPLKARIVALADIFEALTANDRPYKKAMSLEEALAILNQMRVEGKIDSDLVDVFISEKVYERFAREYL</sequence>
<evidence type="ECO:0000313" key="3">
    <source>
        <dbReference type="EMBL" id="STX31652.1"/>
    </source>
</evidence>
<dbReference type="InterPro" id="IPR003607">
    <property type="entry name" value="HD/PDEase_dom"/>
</dbReference>
<reference evidence="2 4" key="1">
    <citation type="submission" date="2015-11" db="EMBL/GenBank/DDBJ databases">
        <title>Genomic analysis of 38 Legionella species identifies large and diverse effector repertoires.</title>
        <authorList>
            <person name="Burstein D."/>
            <person name="Amaro F."/>
            <person name="Zusman T."/>
            <person name="Lifshitz Z."/>
            <person name="Cohen O."/>
            <person name="Gilbert J.A."/>
            <person name="Pupko T."/>
            <person name="Shuman H.A."/>
            <person name="Segal G."/>
        </authorList>
    </citation>
    <scope>NUCLEOTIDE SEQUENCE [LARGE SCALE GENOMIC DNA]</scope>
    <source>
        <strain evidence="2 4">CDC#1407-AL-14</strain>
    </source>
</reference>
<evidence type="ECO:0000313" key="2">
    <source>
        <dbReference type="EMBL" id="KTC69389.1"/>
    </source>
</evidence>
<dbReference type="AlphaFoldDB" id="A0A378IA24"/>
<dbReference type="InterPro" id="IPR037522">
    <property type="entry name" value="HD_GYP_dom"/>
</dbReference>
<dbReference type="Pfam" id="PF01590">
    <property type="entry name" value="GAF"/>
    <property type="match status" value="1"/>
</dbReference>
<evidence type="ECO:0000313" key="4">
    <source>
        <dbReference type="Proteomes" id="UP000054735"/>
    </source>
</evidence>
<dbReference type="Gene3D" id="1.10.3210.10">
    <property type="entry name" value="Hypothetical protein af1432"/>
    <property type="match status" value="2"/>
</dbReference>
<dbReference type="InterPro" id="IPR003018">
    <property type="entry name" value="GAF"/>
</dbReference>
<dbReference type="SMART" id="SM00471">
    <property type="entry name" value="HDc"/>
    <property type="match status" value="1"/>
</dbReference>
<accession>A0A378IA24</accession>
<name>A0A378IA24_9GAMM</name>
<dbReference type="EMBL" id="LNXT01000040">
    <property type="protein sequence ID" value="KTC69389.1"/>
    <property type="molecule type" value="Genomic_DNA"/>
</dbReference>
<reference evidence="3 5" key="2">
    <citation type="submission" date="2018-06" db="EMBL/GenBank/DDBJ databases">
        <authorList>
            <consortium name="Pathogen Informatics"/>
            <person name="Doyle S."/>
        </authorList>
    </citation>
    <scope>NUCLEOTIDE SEQUENCE [LARGE SCALE GENOMIC DNA]</scope>
    <source>
        <strain evidence="3 5">NCTC12437</strain>
    </source>
</reference>
<dbReference type="OrthoDB" id="9764808at2"/>
<keyword evidence="4" id="KW-1185">Reference proteome</keyword>
<protein>
    <submittedName>
        <fullName evidence="3">Metal dependent phosphohydrolase</fullName>
        <ecNumber evidence="3">3.1.4.52</ecNumber>
    </submittedName>
</protein>
<dbReference type="CDD" id="cd00077">
    <property type="entry name" value="HDc"/>
    <property type="match status" value="1"/>
</dbReference>
<dbReference type="SUPFAM" id="SSF55781">
    <property type="entry name" value="GAF domain-like"/>
    <property type="match status" value="1"/>
</dbReference>
<dbReference type="Proteomes" id="UP000255066">
    <property type="component" value="Unassembled WGS sequence"/>
</dbReference>